<dbReference type="RefSeq" id="XP_041298067.1">
    <property type="nucleotide sequence ID" value="XM_041435606.1"/>
</dbReference>
<dbReference type="GeneID" id="64697865"/>
<evidence type="ECO:0000256" key="1">
    <source>
        <dbReference type="SAM" id="MobiDB-lite"/>
    </source>
</evidence>
<protein>
    <submittedName>
        <fullName evidence="2">Uncharacterized protein</fullName>
    </submittedName>
</protein>
<evidence type="ECO:0000313" key="2">
    <source>
        <dbReference type="EMBL" id="KAG2117178.1"/>
    </source>
</evidence>
<comment type="caution">
    <text evidence="2">The sequence shown here is derived from an EMBL/GenBank/DDBJ whole genome shotgun (WGS) entry which is preliminary data.</text>
</comment>
<proteinExistence type="predicted"/>
<organism evidence="2 3">
    <name type="scientific">Suillus discolor</name>
    <dbReference type="NCBI Taxonomy" id="1912936"/>
    <lineage>
        <taxon>Eukaryota</taxon>
        <taxon>Fungi</taxon>
        <taxon>Dikarya</taxon>
        <taxon>Basidiomycota</taxon>
        <taxon>Agaricomycotina</taxon>
        <taxon>Agaricomycetes</taxon>
        <taxon>Agaricomycetidae</taxon>
        <taxon>Boletales</taxon>
        <taxon>Suillineae</taxon>
        <taxon>Suillaceae</taxon>
        <taxon>Suillus</taxon>
    </lineage>
</organism>
<reference evidence="2" key="1">
    <citation type="journal article" date="2020" name="New Phytol.">
        <title>Comparative genomics reveals dynamic genome evolution in host specialist ectomycorrhizal fungi.</title>
        <authorList>
            <person name="Lofgren L.A."/>
            <person name="Nguyen N.H."/>
            <person name="Vilgalys R."/>
            <person name="Ruytinx J."/>
            <person name="Liao H.L."/>
            <person name="Branco S."/>
            <person name="Kuo A."/>
            <person name="LaButti K."/>
            <person name="Lipzen A."/>
            <person name="Andreopoulos W."/>
            <person name="Pangilinan J."/>
            <person name="Riley R."/>
            <person name="Hundley H."/>
            <person name="Na H."/>
            <person name="Barry K."/>
            <person name="Grigoriev I.V."/>
            <person name="Stajich J.E."/>
            <person name="Kennedy P.G."/>
        </authorList>
    </citation>
    <scope>NUCLEOTIDE SEQUENCE</scope>
    <source>
        <strain evidence="2">FC423</strain>
    </source>
</reference>
<dbReference type="AlphaFoldDB" id="A0A9P7FGP8"/>
<gene>
    <name evidence="2" type="ORF">F5147DRAFT_671601</name>
</gene>
<name>A0A9P7FGP8_9AGAM</name>
<dbReference type="Proteomes" id="UP000823399">
    <property type="component" value="Unassembled WGS sequence"/>
</dbReference>
<keyword evidence="3" id="KW-1185">Reference proteome</keyword>
<dbReference type="EMBL" id="JABBWM010000005">
    <property type="protein sequence ID" value="KAG2117178.1"/>
    <property type="molecule type" value="Genomic_DNA"/>
</dbReference>
<accession>A0A9P7FGP8</accession>
<sequence length="113" mass="12737">MKKALLVLPETFLFLLQGRYQEVDIVVNLLSGISDIQLIAFSSGPDSRQPLDSDHTPQLPALFHSSLAYALRNFSASIEYRRRAVHSIRQRTVPRNIQPPKPNKLTCPVGLTR</sequence>
<evidence type="ECO:0000313" key="3">
    <source>
        <dbReference type="Proteomes" id="UP000823399"/>
    </source>
</evidence>
<feature type="region of interest" description="Disordered" evidence="1">
    <location>
        <begin position="92"/>
        <end position="113"/>
    </location>
</feature>